<dbReference type="Pfam" id="PF04052">
    <property type="entry name" value="TolB_N"/>
    <property type="match status" value="1"/>
</dbReference>
<name>A0A4R8ILJ5_9GAMM</name>
<sequence length="439" mass="49152">MIWMRRIGLFTLLWLLISLPARAVLTIEITQGSDEAMPIAVVPFAWGGEGKAPEQLDQIIGADLHRSGFFRPLDKDDLIARPNTASKVNYADWRALNVNYLVVGRILPRDDGSYTVQFQLLDVNRRQQLAGYSLQTDKSGLRRTAHQISDIIYQEITGKRGAFDTFIAYITVIRDQADKPRYQLAIADSDGHNEQVIYKSRQPMLSPSWSPDGKKLVFVSFARGRSEIYIQNILSGETRRLAEFSGLNSSPTWSPDGEYLAMTLSRDGNPEVYVMHIEDRSLQRITRNGAIDTEPAWLPDSKGLVFTSDRGGSPQLYEVALNGDMRPAGRPARLTFRGSYNARASVSPDGKHVAMVHREGSRFRIAVQNRDSGQFRVLTDSRLDESPSFAPNGSMIIYATEDDYRGILSAVSVDGRAQQQLSLQQGDVREPAWSPLRSE</sequence>
<dbReference type="HAMAP" id="MF_00671">
    <property type="entry name" value="TolB"/>
    <property type="match status" value="1"/>
</dbReference>
<organism evidence="7 8">
    <name type="scientific">Thiohalophilus thiocyanatoxydans</name>
    <dbReference type="NCBI Taxonomy" id="381308"/>
    <lineage>
        <taxon>Bacteria</taxon>
        <taxon>Pseudomonadati</taxon>
        <taxon>Pseudomonadota</taxon>
        <taxon>Gammaproteobacteria</taxon>
        <taxon>Thiohalomonadales</taxon>
        <taxon>Thiohalophilaceae</taxon>
        <taxon>Thiohalophilus</taxon>
    </lineage>
</organism>
<evidence type="ECO:0000256" key="4">
    <source>
        <dbReference type="ARBA" id="ARBA00022764"/>
    </source>
</evidence>
<keyword evidence="5" id="KW-0132">Cell division</keyword>
<dbReference type="PANTHER" id="PTHR36842:SF1">
    <property type="entry name" value="PROTEIN TOLB"/>
    <property type="match status" value="1"/>
</dbReference>
<dbReference type="SUPFAM" id="SSF69304">
    <property type="entry name" value="Tricorn protease N-terminal domain"/>
    <property type="match status" value="1"/>
</dbReference>
<reference evidence="7 8" key="1">
    <citation type="submission" date="2019-03" db="EMBL/GenBank/DDBJ databases">
        <title>Genomic Encyclopedia of Type Strains, Phase IV (KMG-IV): sequencing the most valuable type-strain genomes for metagenomic binning, comparative biology and taxonomic classification.</title>
        <authorList>
            <person name="Goeker M."/>
        </authorList>
    </citation>
    <scope>NUCLEOTIDE SEQUENCE [LARGE SCALE GENOMIC DNA]</scope>
    <source>
        <strain evidence="7 8">DSM 16326</strain>
    </source>
</reference>
<dbReference type="AlphaFoldDB" id="A0A4R8ILJ5"/>
<dbReference type="Gene3D" id="2.120.10.30">
    <property type="entry name" value="TolB, C-terminal domain"/>
    <property type="match status" value="1"/>
</dbReference>
<comment type="subunit">
    <text evidence="5">The Tol-Pal system is composed of five core proteins: the inner membrane proteins TolA, TolQ and TolR, the periplasmic protein TolB and the outer membrane protein Pal. They form a network linking the inner and outer membranes and the peptidoglycan layer.</text>
</comment>
<dbReference type="GO" id="GO:0051301">
    <property type="term" value="P:cell division"/>
    <property type="evidence" value="ECO:0007669"/>
    <property type="project" value="UniProtKB-UniRule"/>
</dbReference>
<evidence type="ECO:0000256" key="3">
    <source>
        <dbReference type="ARBA" id="ARBA00022729"/>
    </source>
</evidence>
<gene>
    <name evidence="5" type="primary">tolB</name>
    <name evidence="7" type="ORF">EDC23_1561</name>
</gene>
<comment type="function">
    <text evidence="5">Part of the Tol-Pal system, which plays a role in outer membrane invagination during cell division and is important for maintaining outer membrane integrity.</text>
</comment>
<evidence type="ECO:0000256" key="5">
    <source>
        <dbReference type="HAMAP-Rule" id="MF_00671"/>
    </source>
</evidence>
<dbReference type="GO" id="GO:0042597">
    <property type="term" value="C:periplasmic space"/>
    <property type="evidence" value="ECO:0007669"/>
    <property type="project" value="UniProtKB-SubCell"/>
</dbReference>
<dbReference type="InterPro" id="IPR011042">
    <property type="entry name" value="6-blade_b-propeller_TolB-like"/>
</dbReference>
<dbReference type="Pfam" id="PF07676">
    <property type="entry name" value="PD40"/>
    <property type="match status" value="4"/>
</dbReference>
<feature type="domain" description="TolB N-terminal" evidence="6">
    <location>
        <begin position="25"/>
        <end position="129"/>
    </location>
</feature>
<dbReference type="InterPro" id="IPR014167">
    <property type="entry name" value="Tol-Pal_TolB"/>
</dbReference>
<keyword evidence="4 5" id="KW-0574">Periplasm</keyword>
<dbReference type="InterPro" id="IPR011659">
    <property type="entry name" value="WD40"/>
</dbReference>
<proteinExistence type="inferred from homology"/>
<protein>
    <recommendedName>
        <fullName evidence="5">Tol-Pal system protein TolB</fullName>
    </recommendedName>
</protein>
<evidence type="ECO:0000256" key="2">
    <source>
        <dbReference type="ARBA" id="ARBA00009820"/>
    </source>
</evidence>
<keyword evidence="3 5" id="KW-0732">Signal</keyword>
<dbReference type="GO" id="GO:0017038">
    <property type="term" value="P:protein import"/>
    <property type="evidence" value="ECO:0007669"/>
    <property type="project" value="InterPro"/>
</dbReference>
<dbReference type="Proteomes" id="UP000294914">
    <property type="component" value="Unassembled WGS sequence"/>
</dbReference>
<accession>A0A4R8ILJ5</accession>
<dbReference type="PANTHER" id="PTHR36842">
    <property type="entry name" value="PROTEIN TOLB HOMOLOG"/>
    <property type="match status" value="1"/>
</dbReference>
<comment type="caution">
    <text evidence="7">The sequence shown here is derived from an EMBL/GenBank/DDBJ whole genome shotgun (WGS) entry which is preliminary data.</text>
</comment>
<keyword evidence="5" id="KW-0131">Cell cycle</keyword>
<dbReference type="EMBL" id="SOQX01000003">
    <property type="protein sequence ID" value="TDY01672.1"/>
    <property type="molecule type" value="Genomic_DNA"/>
</dbReference>
<dbReference type="SUPFAM" id="SSF52964">
    <property type="entry name" value="TolB, N-terminal domain"/>
    <property type="match status" value="1"/>
</dbReference>
<comment type="subcellular location">
    <subcellularLocation>
        <location evidence="1 5">Periplasm</location>
    </subcellularLocation>
</comment>
<dbReference type="OrthoDB" id="9802240at2"/>
<evidence type="ECO:0000259" key="6">
    <source>
        <dbReference type="Pfam" id="PF04052"/>
    </source>
</evidence>
<evidence type="ECO:0000313" key="7">
    <source>
        <dbReference type="EMBL" id="TDY01672.1"/>
    </source>
</evidence>
<evidence type="ECO:0000313" key="8">
    <source>
        <dbReference type="Proteomes" id="UP000294914"/>
    </source>
</evidence>
<keyword evidence="8" id="KW-1185">Reference proteome</keyword>
<dbReference type="NCBIfam" id="TIGR02800">
    <property type="entry name" value="propeller_TolB"/>
    <property type="match status" value="1"/>
</dbReference>
<dbReference type="InterPro" id="IPR007195">
    <property type="entry name" value="TolB_N"/>
</dbReference>
<evidence type="ECO:0000256" key="1">
    <source>
        <dbReference type="ARBA" id="ARBA00004418"/>
    </source>
</evidence>
<comment type="similarity">
    <text evidence="2 5">Belongs to the TolB family.</text>
</comment>
<dbReference type="Gene3D" id="3.40.50.10070">
    <property type="entry name" value="TolB, N-terminal domain"/>
    <property type="match status" value="1"/>
</dbReference>